<comment type="caution">
    <text evidence="2">The sequence shown here is derived from an EMBL/GenBank/DDBJ whole genome shotgun (WGS) entry which is preliminary data.</text>
</comment>
<protein>
    <submittedName>
        <fullName evidence="2">Uncharacterized protein</fullName>
    </submittedName>
</protein>
<feature type="compositionally biased region" description="Basic and acidic residues" evidence="1">
    <location>
        <begin position="340"/>
        <end position="362"/>
    </location>
</feature>
<dbReference type="Proteomes" id="UP000193144">
    <property type="component" value="Unassembled WGS sequence"/>
</dbReference>
<feature type="compositionally biased region" description="Acidic residues" evidence="1">
    <location>
        <begin position="26"/>
        <end position="35"/>
    </location>
</feature>
<accession>A0A1Y1YXT2</accession>
<feature type="region of interest" description="Disordered" evidence="1">
    <location>
        <begin position="296"/>
        <end position="382"/>
    </location>
</feature>
<sequence length="382" mass="42981">MTSGYNLRGPKERTSNYDLTALIEPDTADSEEDQEPSSPLYEPQSHNVRDRSSSPTLEPFSVDKLGPDTLPAVQYRAYRNKSILIYHLDTRVLTFADVKNALANRDRGWNNSCTGPDPGTVNKWQLLPGDHIPNSCLEVGLLEEAFRARGPPQRNKKIDRGCAIGFRFKNWRARGVKIGCELKVDDGIEWLCFRKPMKEVMEGLAGKDGEKAFDLVGCIEQGNMGENEHHDWYISLVNAEFKVQRLKLTLKRYTPATPPPSRDGLVFFGIGKLDPRPPPLRLKQPATNAMARLRFKPATNGTTLPRLKQSAKKRLTPQSRSLLDDRNDEGASDNEWEEYVAGRKSDRPTKHVRFEDQEEGHRSRVNPASPAPSEPPEKRAGG</sequence>
<dbReference type="AlphaFoldDB" id="A0A1Y1YXT2"/>
<evidence type="ECO:0000256" key="1">
    <source>
        <dbReference type="SAM" id="MobiDB-lite"/>
    </source>
</evidence>
<evidence type="ECO:0000313" key="2">
    <source>
        <dbReference type="EMBL" id="ORY02830.1"/>
    </source>
</evidence>
<name>A0A1Y1YXT2_9PLEO</name>
<proteinExistence type="predicted"/>
<evidence type="ECO:0000313" key="3">
    <source>
        <dbReference type="Proteomes" id="UP000193144"/>
    </source>
</evidence>
<gene>
    <name evidence="2" type="ORF">BCR34DRAFT_591773</name>
</gene>
<keyword evidence="3" id="KW-1185">Reference proteome</keyword>
<dbReference type="EMBL" id="MCFA01000153">
    <property type="protein sequence ID" value="ORY02830.1"/>
    <property type="molecule type" value="Genomic_DNA"/>
</dbReference>
<dbReference type="OrthoDB" id="3762348at2759"/>
<reference evidence="2 3" key="1">
    <citation type="submission" date="2016-07" db="EMBL/GenBank/DDBJ databases">
        <title>Pervasive Adenine N6-methylation of Active Genes in Fungi.</title>
        <authorList>
            <consortium name="DOE Joint Genome Institute"/>
            <person name="Mondo S.J."/>
            <person name="Dannebaum R.O."/>
            <person name="Kuo R.C."/>
            <person name="Labutti K."/>
            <person name="Haridas S."/>
            <person name="Kuo A."/>
            <person name="Salamov A."/>
            <person name="Ahrendt S.R."/>
            <person name="Lipzen A."/>
            <person name="Sullivan W."/>
            <person name="Andreopoulos W.B."/>
            <person name="Clum A."/>
            <person name="Lindquist E."/>
            <person name="Daum C."/>
            <person name="Ramamoorthy G.K."/>
            <person name="Gryganskyi A."/>
            <person name="Culley D."/>
            <person name="Magnuson J.K."/>
            <person name="James T.Y."/>
            <person name="O'Malley M.A."/>
            <person name="Stajich J.E."/>
            <person name="Spatafora J.W."/>
            <person name="Visel A."/>
            <person name="Grigoriev I.V."/>
        </authorList>
    </citation>
    <scope>NUCLEOTIDE SEQUENCE [LARGE SCALE GENOMIC DNA]</scope>
    <source>
        <strain evidence="2 3">CBS 115471</strain>
    </source>
</reference>
<feature type="region of interest" description="Disordered" evidence="1">
    <location>
        <begin position="1"/>
        <end position="65"/>
    </location>
</feature>
<organism evidence="2 3">
    <name type="scientific">Clohesyomyces aquaticus</name>
    <dbReference type="NCBI Taxonomy" id="1231657"/>
    <lineage>
        <taxon>Eukaryota</taxon>
        <taxon>Fungi</taxon>
        <taxon>Dikarya</taxon>
        <taxon>Ascomycota</taxon>
        <taxon>Pezizomycotina</taxon>
        <taxon>Dothideomycetes</taxon>
        <taxon>Pleosporomycetidae</taxon>
        <taxon>Pleosporales</taxon>
        <taxon>Lindgomycetaceae</taxon>
        <taxon>Clohesyomyces</taxon>
    </lineage>
</organism>